<dbReference type="Proteomes" id="UP000805649">
    <property type="component" value="Unassembled WGS sequence"/>
</dbReference>
<keyword evidence="2" id="KW-1185">Reference proteome</keyword>
<sequence>MAPFLLIIFASFHWLAFAKCDSADLARWSPNPGETFDSILRPLGIEASLFRDLNEITDGINRIDYMSTYCVPYISSLSTNYYTTSGSRFFSLPTALYGAISTDASHPQSLSSVKTSMMAIQTVSAPSDTEQASKPHATDVSETPGPTLTITTSKPSNTEAGATLQPAKRRCCAQKVRDSDITEDFHAQAKDFCDKHGILNYYSAPTPKSSTGDIETNVAGEDFVFSISWLTQCVDYQVQNGLQPTIFDKDVTCESLMMKNIKECGSRTSNGGYVDVGCLRFSSRAKGWALDGV</sequence>
<accession>A0ACC3YCT7</accession>
<comment type="caution">
    <text evidence="1">The sequence shown here is derived from an EMBL/GenBank/DDBJ whole genome shotgun (WGS) entry which is preliminary data.</text>
</comment>
<dbReference type="EMBL" id="VUJX02000016">
    <property type="protein sequence ID" value="KAL0929607.1"/>
    <property type="molecule type" value="Genomic_DNA"/>
</dbReference>
<evidence type="ECO:0000313" key="2">
    <source>
        <dbReference type="Proteomes" id="UP000805649"/>
    </source>
</evidence>
<reference evidence="1 2" key="1">
    <citation type="journal article" date="2020" name="Phytopathology">
        <title>Genome Sequence Resources of Colletotrichum truncatum, C. plurivorum, C. musicola, and C. sojae: Four Species Pathogenic to Soybean (Glycine max).</title>
        <authorList>
            <person name="Rogerio F."/>
            <person name="Boufleur T.R."/>
            <person name="Ciampi-Guillardi M."/>
            <person name="Sukno S.A."/>
            <person name="Thon M.R."/>
            <person name="Massola Junior N.S."/>
            <person name="Baroncelli R."/>
        </authorList>
    </citation>
    <scope>NUCLEOTIDE SEQUENCE [LARGE SCALE GENOMIC DNA]</scope>
    <source>
        <strain evidence="1 2">CMES1059</strain>
    </source>
</reference>
<evidence type="ECO:0000313" key="1">
    <source>
        <dbReference type="EMBL" id="KAL0929607.1"/>
    </source>
</evidence>
<name>A0ACC3YCT7_COLTU</name>
<organism evidence="1 2">
    <name type="scientific">Colletotrichum truncatum</name>
    <name type="common">Anthracnose fungus</name>
    <name type="synonym">Colletotrichum capsici</name>
    <dbReference type="NCBI Taxonomy" id="5467"/>
    <lineage>
        <taxon>Eukaryota</taxon>
        <taxon>Fungi</taxon>
        <taxon>Dikarya</taxon>
        <taxon>Ascomycota</taxon>
        <taxon>Pezizomycotina</taxon>
        <taxon>Sordariomycetes</taxon>
        <taxon>Hypocreomycetidae</taxon>
        <taxon>Glomerellales</taxon>
        <taxon>Glomerellaceae</taxon>
        <taxon>Colletotrichum</taxon>
        <taxon>Colletotrichum truncatum species complex</taxon>
    </lineage>
</organism>
<proteinExistence type="predicted"/>
<gene>
    <name evidence="1" type="ORF">CTRU02_215506</name>
</gene>
<protein>
    <submittedName>
        <fullName evidence="1">Uncharacterized protein</fullName>
    </submittedName>
</protein>